<dbReference type="PANTHER" id="PTHR11079">
    <property type="entry name" value="CYTOSINE DEAMINASE FAMILY MEMBER"/>
    <property type="match status" value="1"/>
</dbReference>
<dbReference type="GO" id="GO:0008270">
    <property type="term" value="F:zinc ion binding"/>
    <property type="evidence" value="ECO:0007669"/>
    <property type="project" value="InterPro"/>
</dbReference>
<feature type="domain" description="CMP/dCMP-type deaminase" evidence="3">
    <location>
        <begin position="45"/>
        <end position="155"/>
    </location>
</feature>
<protein>
    <submittedName>
        <fullName evidence="4">Nucleoside deaminase</fullName>
    </submittedName>
</protein>
<dbReference type="GO" id="GO:0016787">
    <property type="term" value="F:hydrolase activity"/>
    <property type="evidence" value="ECO:0007669"/>
    <property type="project" value="InterPro"/>
</dbReference>
<dbReference type="PROSITE" id="PS51747">
    <property type="entry name" value="CYT_DCMP_DEAMINASES_2"/>
    <property type="match status" value="1"/>
</dbReference>
<keyword evidence="2" id="KW-0862">Zinc</keyword>
<evidence type="ECO:0000256" key="1">
    <source>
        <dbReference type="ARBA" id="ARBA00022723"/>
    </source>
</evidence>
<dbReference type="AlphaFoldDB" id="A0A0G1GLY5"/>
<gene>
    <name evidence="4" type="ORF">UW22_C0046G0011</name>
</gene>
<evidence type="ECO:0000256" key="2">
    <source>
        <dbReference type="ARBA" id="ARBA00022833"/>
    </source>
</evidence>
<dbReference type="EMBL" id="LCHM01000046">
    <property type="protein sequence ID" value="KKT35961.1"/>
    <property type="molecule type" value="Genomic_DNA"/>
</dbReference>
<reference evidence="4 5" key="1">
    <citation type="journal article" date="2015" name="Nature">
        <title>rRNA introns, odd ribosomes, and small enigmatic genomes across a large radiation of phyla.</title>
        <authorList>
            <person name="Brown C.T."/>
            <person name="Hug L.A."/>
            <person name="Thomas B.C."/>
            <person name="Sharon I."/>
            <person name="Castelle C.J."/>
            <person name="Singh A."/>
            <person name="Wilkins M.J."/>
            <person name="Williams K.H."/>
            <person name="Banfield J.F."/>
        </authorList>
    </citation>
    <scope>NUCLEOTIDE SEQUENCE [LARGE SCALE GENOMIC DNA]</scope>
</reference>
<dbReference type="Pfam" id="PF00383">
    <property type="entry name" value="dCMP_cyt_deam_1"/>
    <property type="match status" value="1"/>
</dbReference>
<dbReference type="InterPro" id="IPR016192">
    <property type="entry name" value="APOBEC/CMP_deaminase_Zn-bd"/>
</dbReference>
<organism evidence="4 5">
    <name type="scientific">Candidatus Gottesmanbacteria bacterium GW2011_GWB1_44_11c</name>
    <dbReference type="NCBI Taxonomy" id="1618447"/>
    <lineage>
        <taxon>Bacteria</taxon>
        <taxon>Candidatus Gottesmaniibacteriota</taxon>
    </lineage>
</organism>
<dbReference type="CDD" id="cd01285">
    <property type="entry name" value="nucleoside_deaminase"/>
    <property type="match status" value="1"/>
</dbReference>
<proteinExistence type="predicted"/>
<evidence type="ECO:0000313" key="5">
    <source>
        <dbReference type="Proteomes" id="UP000034617"/>
    </source>
</evidence>
<dbReference type="SUPFAM" id="SSF53927">
    <property type="entry name" value="Cytidine deaminase-like"/>
    <property type="match status" value="1"/>
</dbReference>
<keyword evidence="1" id="KW-0479">Metal-binding</keyword>
<dbReference type="Pfam" id="PF12441">
    <property type="entry name" value="CopG_antitoxin"/>
    <property type="match status" value="1"/>
</dbReference>
<dbReference type="InterPro" id="IPR016193">
    <property type="entry name" value="Cytidine_deaminase-like"/>
</dbReference>
<accession>A0A0G1GLY5</accession>
<dbReference type="PROSITE" id="PS00903">
    <property type="entry name" value="CYT_DCMP_DEAMINASES_1"/>
    <property type="match status" value="1"/>
</dbReference>
<name>A0A0G1GLY5_9BACT</name>
<dbReference type="InterPro" id="IPR002125">
    <property type="entry name" value="CMP_dCMP_dom"/>
</dbReference>
<sequence>MKKLKKIPVFKNEDEERDLWDTHDTTEYFDWSKAERVSFPNLQITDDPKWMWEAIKEAEIGAKEGNWAMGCVIVPDGKIIGKGHNEGYSRKNRLIHAEILALEMAKDDLEAHRHQATLYTTYDPCPMCVGAMLVYKIKRLVTGIDLDHSGATGLLDHLPPFYRQEKFHIDVTQRILAQECKEVYLKGKPAEKHIKQHKIILK</sequence>
<dbReference type="InterPro" id="IPR022148">
    <property type="entry name" value="CopG_antitoxin"/>
</dbReference>
<dbReference type="Proteomes" id="UP000034617">
    <property type="component" value="Unassembled WGS sequence"/>
</dbReference>
<dbReference type="Gene3D" id="3.40.140.10">
    <property type="entry name" value="Cytidine Deaminase, domain 2"/>
    <property type="match status" value="1"/>
</dbReference>
<dbReference type="PANTHER" id="PTHR11079:SF162">
    <property type="entry name" value="RIBOFLAVIN BIOSYNTHESIS PROTEIN PYRD, CHLOROPLASTIC"/>
    <property type="match status" value="1"/>
</dbReference>
<evidence type="ECO:0000259" key="3">
    <source>
        <dbReference type="PROSITE" id="PS51747"/>
    </source>
</evidence>
<comment type="caution">
    <text evidence="4">The sequence shown here is derived from an EMBL/GenBank/DDBJ whole genome shotgun (WGS) entry which is preliminary data.</text>
</comment>
<evidence type="ECO:0000313" key="4">
    <source>
        <dbReference type="EMBL" id="KKT35961.1"/>
    </source>
</evidence>